<evidence type="ECO:0000256" key="1">
    <source>
        <dbReference type="SAM" id="Phobius"/>
    </source>
</evidence>
<proteinExistence type="predicted"/>
<evidence type="ECO:0000313" key="3">
    <source>
        <dbReference type="Proteomes" id="UP000249547"/>
    </source>
</evidence>
<dbReference type="EMBL" id="QLLL01000007">
    <property type="protein sequence ID" value="RAJ01635.1"/>
    <property type="molecule type" value="Genomic_DNA"/>
</dbReference>
<name>A0A327QCD5_9BACT</name>
<gene>
    <name evidence="2" type="ORF">LX64_03852</name>
</gene>
<organism evidence="2 3">
    <name type="scientific">Chitinophaga skermanii</name>
    <dbReference type="NCBI Taxonomy" id="331697"/>
    <lineage>
        <taxon>Bacteria</taxon>
        <taxon>Pseudomonadati</taxon>
        <taxon>Bacteroidota</taxon>
        <taxon>Chitinophagia</taxon>
        <taxon>Chitinophagales</taxon>
        <taxon>Chitinophagaceae</taxon>
        <taxon>Chitinophaga</taxon>
    </lineage>
</organism>
<feature type="transmembrane region" description="Helical" evidence="1">
    <location>
        <begin position="115"/>
        <end position="140"/>
    </location>
</feature>
<feature type="transmembrane region" description="Helical" evidence="1">
    <location>
        <begin position="12"/>
        <end position="35"/>
    </location>
</feature>
<feature type="transmembrane region" description="Helical" evidence="1">
    <location>
        <begin position="73"/>
        <end position="95"/>
    </location>
</feature>
<keyword evidence="1" id="KW-1133">Transmembrane helix</keyword>
<dbReference type="RefSeq" id="WP_111599271.1">
    <property type="nucleotide sequence ID" value="NZ_QLLL01000007.1"/>
</dbReference>
<dbReference type="AlphaFoldDB" id="A0A327QCD5"/>
<comment type="caution">
    <text evidence="2">The sequence shown here is derived from an EMBL/GenBank/DDBJ whole genome shotgun (WGS) entry which is preliminary data.</text>
</comment>
<dbReference type="Proteomes" id="UP000249547">
    <property type="component" value="Unassembled WGS sequence"/>
</dbReference>
<feature type="transmembrane region" description="Helical" evidence="1">
    <location>
        <begin position="41"/>
        <end position="61"/>
    </location>
</feature>
<keyword evidence="1" id="KW-0472">Membrane</keyword>
<evidence type="ECO:0008006" key="4">
    <source>
        <dbReference type="Google" id="ProtNLM"/>
    </source>
</evidence>
<keyword evidence="3" id="KW-1185">Reference proteome</keyword>
<reference evidence="2 3" key="1">
    <citation type="submission" date="2018-06" db="EMBL/GenBank/DDBJ databases">
        <title>Genomic Encyclopedia of Archaeal and Bacterial Type Strains, Phase II (KMG-II): from individual species to whole genera.</title>
        <authorList>
            <person name="Goeker M."/>
        </authorList>
    </citation>
    <scope>NUCLEOTIDE SEQUENCE [LARGE SCALE GENOMIC DNA]</scope>
    <source>
        <strain evidence="2 3">DSM 23857</strain>
    </source>
</reference>
<sequence length="150" mass="16453">MENSVLTTYRKQVIVASLLITGLSLLFMLLFILLNQYGNPWIGYVGNLVVFLGVLFSILVHRKEYGGLSLGHLFTIGIATAIISTVLIAIVTLILNVTIGNTMPETADQTRNRDIFMWANVVFSNIFLGLLASVLAAVVVKRNQKTGKGR</sequence>
<protein>
    <recommendedName>
        <fullName evidence="4">DUF4199 domain-containing protein</fullName>
    </recommendedName>
</protein>
<accession>A0A327QCD5</accession>
<keyword evidence="1" id="KW-0812">Transmembrane</keyword>
<evidence type="ECO:0000313" key="2">
    <source>
        <dbReference type="EMBL" id="RAJ01635.1"/>
    </source>
</evidence>